<comment type="caution">
    <text evidence="3">The sequence shown here is derived from an EMBL/GenBank/DDBJ whole genome shotgun (WGS) entry which is preliminary data.</text>
</comment>
<gene>
    <name evidence="3" type="ORF">B7R76_04500</name>
</gene>
<dbReference type="PANTHER" id="PTHR43649:SF27">
    <property type="entry name" value="EXTRACELLULAR SOLUTE-BINDING PROTEIN FAMILY 1"/>
    <property type="match status" value="1"/>
</dbReference>
<dbReference type="CDD" id="cd14489">
    <property type="entry name" value="CBM_SBP_bac_1_like"/>
    <property type="match status" value="1"/>
</dbReference>
<evidence type="ECO:0000256" key="2">
    <source>
        <dbReference type="SAM" id="Phobius"/>
    </source>
</evidence>
<dbReference type="PANTHER" id="PTHR43649">
    <property type="entry name" value="ARABINOSE-BINDING PROTEIN-RELATED"/>
    <property type="match status" value="1"/>
</dbReference>
<name>A0A2J8B217_9FIRM</name>
<keyword evidence="2" id="KW-0812">Transmembrane</keyword>
<dbReference type="EMBL" id="NBZD01000002">
    <property type="protein sequence ID" value="PNH18818.1"/>
    <property type="molecule type" value="Genomic_DNA"/>
</dbReference>
<dbReference type="SUPFAM" id="SSF53850">
    <property type="entry name" value="Periplasmic binding protein-like II"/>
    <property type="match status" value="1"/>
</dbReference>
<dbReference type="Gene3D" id="3.40.190.10">
    <property type="entry name" value="Periplasmic binding protein-like II"/>
    <property type="match status" value="1"/>
</dbReference>
<evidence type="ECO:0000313" key="4">
    <source>
        <dbReference type="Proteomes" id="UP000236394"/>
    </source>
</evidence>
<feature type="compositionally biased region" description="Low complexity" evidence="1">
    <location>
        <begin position="431"/>
        <end position="440"/>
    </location>
</feature>
<evidence type="ECO:0000313" key="3">
    <source>
        <dbReference type="EMBL" id="PNH18818.1"/>
    </source>
</evidence>
<keyword evidence="2" id="KW-0472">Membrane</keyword>
<protein>
    <recommendedName>
        <fullName evidence="5">ABC transporter, solute-binding protein</fullName>
    </recommendedName>
</protein>
<proteinExistence type="predicted"/>
<dbReference type="InterPro" id="IPR006059">
    <property type="entry name" value="SBP"/>
</dbReference>
<feature type="region of interest" description="Disordered" evidence="1">
    <location>
        <begin position="431"/>
        <end position="452"/>
    </location>
</feature>
<dbReference type="Proteomes" id="UP000236394">
    <property type="component" value="Unassembled WGS sequence"/>
</dbReference>
<dbReference type="AlphaFoldDB" id="A0A2J8B217"/>
<sequence length="939" mass="106031">MKEMKDLAKLKQCMSRYRLLFNYVLASLVFLTALVYLDFGSIKVFASDSDIVFDLSKPVAVHGKFKAEAKGLYWESELRDITFQADVGKAGDYALEIIYQAEESVNEVIQLKATLKFGAEKKGVFLELARPVSYGAIRTDSNGDQIRPVCKISQRENKLIYRLKNNVSNDPYRLALPAGKIQLTLEGIRTDFRLNGLRLVAYPSYQTYSDLRNSKRYREAAPYTGSSLYFQAEHLTASSSASLGSMYSRSDPLLQPVSTEKMLLNIAGGLNYSNDGQWMEWELDVPQDGLYLLDFKARQSYKSGLSVNRRIYIDGRLPFKAAQNLAFPYASDWQFISLKDEKGNPAQIFLTKGKHSLTMEVVPGPEAAVIVGLTDLVSELTDTYRSIMMITGINPDHNRDYFIERDLPDLHGRLKKIKERLVMQRNCLENSAAGQGAGSDSSRKKDGDTHSGEATAITSLEVQLDSFLKKPDSIPARLGNFKSNIDALSAFMLNISNQPLDLDYIMLRSPAGKVPMANGNFWQKLCFESKALLASFIPKKNDSKDGLTVWVAAGREQLQVIKDMADNEYSGKIGKKKINFSLVQQGITEAILAGNSPDVVLYVPNGEIVNLAMRGALFPLDDNAAFKKLKTECQSQAFRPYYYQNRCFGLPLTQSFPLMFIRTDIFTELGLKIPQTWDDLYALIPNIQRKNMQVGIPSGDSSFATMLWQRGQSYYSDNLDHTEFNNQTAIEVFHQYTRLFTDYDLPVAYDFYNRFRSGEMPLALADYTEYNRLLLAAPEITGKWTVYPIPGNESSGRIDNSVQALSGLGTYVLNSSKHKSEAADFVFWFASARQQAEYGKKTEDLLGAIGRYAPANQVAFASLPWLPKEQNVILSQWNKVKEQAQMPGSYYTARNLTNAFRATVYDRINYRESLLKYAAEIDRELERKREEYRGRGYSK</sequence>
<dbReference type="InterPro" id="IPR050490">
    <property type="entry name" value="Bact_solute-bd_prot1"/>
</dbReference>
<evidence type="ECO:0008006" key="5">
    <source>
        <dbReference type="Google" id="ProtNLM"/>
    </source>
</evidence>
<feature type="compositionally biased region" description="Basic and acidic residues" evidence="1">
    <location>
        <begin position="441"/>
        <end position="451"/>
    </location>
</feature>
<accession>A0A2J8B217</accession>
<dbReference type="RefSeq" id="WP_102892489.1">
    <property type="nucleotide sequence ID" value="NZ_NBZD01000002.1"/>
</dbReference>
<dbReference type="Gene3D" id="2.60.120.260">
    <property type="entry name" value="Galactose-binding domain-like"/>
    <property type="match status" value="1"/>
</dbReference>
<organism evidence="3 4">
    <name type="scientific">Mageeibacillus indolicus</name>
    <dbReference type="NCBI Taxonomy" id="884684"/>
    <lineage>
        <taxon>Bacteria</taxon>
        <taxon>Bacillati</taxon>
        <taxon>Bacillota</taxon>
        <taxon>Clostridia</taxon>
        <taxon>Eubacteriales</taxon>
        <taxon>Oscillospiraceae</taxon>
        <taxon>Mageeibacillus</taxon>
    </lineage>
</organism>
<dbReference type="Pfam" id="PF01547">
    <property type="entry name" value="SBP_bac_1"/>
    <property type="match status" value="1"/>
</dbReference>
<feature type="transmembrane region" description="Helical" evidence="2">
    <location>
        <begin position="20"/>
        <end position="39"/>
    </location>
</feature>
<keyword evidence="2" id="KW-1133">Transmembrane helix</keyword>
<evidence type="ECO:0000256" key="1">
    <source>
        <dbReference type="SAM" id="MobiDB-lite"/>
    </source>
</evidence>
<reference evidence="4" key="1">
    <citation type="submission" date="2017-04" db="EMBL/GenBank/DDBJ databases">
        <authorList>
            <person name="Bumgarner R.E."/>
            <person name="Fredricks D.N."/>
            <person name="Srinivasan S."/>
        </authorList>
    </citation>
    <scope>NUCLEOTIDE SEQUENCE [LARGE SCALE GENOMIC DNA]</scope>
    <source>
        <strain evidence="4">KA00405</strain>
    </source>
</reference>